<dbReference type="PANTHER" id="PTHR28498">
    <property type="entry name" value="ZINC FINGER SWIM DOMAIN-CONTAINING PROTEIN 7"/>
    <property type="match status" value="1"/>
</dbReference>
<dbReference type="Pfam" id="PF04434">
    <property type="entry name" value="SWIM"/>
    <property type="match status" value="1"/>
</dbReference>
<keyword evidence="1" id="KW-0863">Zinc-finger</keyword>
<comment type="caution">
    <text evidence="3">The sequence shown here is derived from an EMBL/GenBank/DDBJ whole genome shotgun (WGS) entry which is preliminary data.</text>
</comment>
<accession>A0A3M7PAG4</accession>
<dbReference type="STRING" id="10195.A0A3M7PAG4"/>
<dbReference type="GO" id="GO:0000724">
    <property type="term" value="P:double-strand break repair via homologous recombination"/>
    <property type="evidence" value="ECO:0007669"/>
    <property type="project" value="TreeGrafter"/>
</dbReference>
<evidence type="ECO:0000313" key="3">
    <source>
        <dbReference type="EMBL" id="RMZ95969.1"/>
    </source>
</evidence>
<keyword evidence="4" id="KW-1185">Reference proteome</keyword>
<dbReference type="InterPro" id="IPR007527">
    <property type="entry name" value="Znf_SWIM"/>
</dbReference>
<evidence type="ECO:0000313" key="4">
    <source>
        <dbReference type="Proteomes" id="UP000276133"/>
    </source>
</evidence>
<organism evidence="3 4">
    <name type="scientific">Brachionus plicatilis</name>
    <name type="common">Marine rotifer</name>
    <name type="synonym">Brachionus muelleri</name>
    <dbReference type="NCBI Taxonomy" id="10195"/>
    <lineage>
        <taxon>Eukaryota</taxon>
        <taxon>Metazoa</taxon>
        <taxon>Spiralia</taxon>
        <taxon>Gnathifera</taxon>
        <taxon>Rotifera</taxon>
        <taxon>Eurotatoria</taxon>
        <taxon>Monogononta</taxon>
        <taxon>Pseudotrocha</taxon>
        <taxon>Ploima</taxon>
        <taxon>Brachionidae</taxon>
        <taxon>Brachionus</taxon>
    </lineage>
</organism>
<evidence type="ECO:0000256" key="1">
    <source>
        <dbReference type="PROSITE-ProRule" id="PRU00325"/>
    </source>
</evidence>
<reference evidence="3 4" key="1">
    <citation type="journal article" date="2018" name="Sci. Rep.">
        <title>Genomic signatures of local adaptation to the degree of environmental predictability in rotifers.</title>
        <authorList>
            <person name="Franch-Gras L."/>
            <person name="Hahn C."/>
            <person name="Garcia-Roger E.M."/>
            <person name="Carmona M.J."/>
            <person name="Serra M."/>
            <person name="Gomez A."/>
        </authorList>
    </citation>
    <scope>NUCLEOTIDE SEQUENCE [LARGE SCALE GENOMIC DNA]</scope>
    <source>
        <strain evidence="3">HYR1</strain>
    </source>
</reference>
<dbReference type="GO" id="GO:0097196">
    <property type="term" value="C:Shu complex"/>
    <property type="evidence" value="ECO:0007669"/>
    <property type="project" value="TreeGrafter"/>
</dbReference>
<keyword evidence="1" id="KW-0479">Metal-binding</keyword>
<dbReference type="AlphaFoldDB" id="A0A3M7PAG4"/>
<dbReference type="PANTHER" id="PTHR28498:SF1">
    <property type="entry name" value="ZINC FINGER SWIM DOMAIN-CONTAINING PROTEIN 7"/>
    <property type="match status" value="1"/>
</dbReference>
<dbReference type="EMBL" id="REGN01012316">
    <property type="protein sequence ID" value="RMZ95969.1"/>
    <property type="molecule type" value="Genomic_DNA"/>
</dbReference>
<name>A0A3M7PAG4_BRAPC</name>
<feature type="domain" description="SWIM-type" evidence="2">
    <location>
        <begin position="88"/>
        <end position="134"/>
    </location>
</feature>
<gene>
    <name evidence="3" type="ORF">BpHYR1_013717</name>
</gene>
<proteinExistence type="predicted"/>
<keyword evidence="1" id="KW-0862">Zinc</keyword>
<protein>
    <submittedName>
        <fullName evidence="3">Zinc finger SWIM domain-containing 7</fullName>
    </submittedName>
</protein>
<evidence type="ECO:0000259" key="2">
    <source>
        <dbReference type="PROSITE" id="PS50966"/>
    </source>
</evidence>
<dbReference type="Proteomes" id="UP000276133">
    <property type="component" value="Unassembled WGS sequence"/>
</dbReference>
<sequence length="156" mass="18248">MEYSLDISNNSVLVHLEESLLEDLKTSYEKDKIINDDLLESLFFIYKNPFLEVLNLIDKHDQQVINSDDKTSPEPLAAIIKCEKRFIYQVKGSINYYLFDGVNFCTCSSFKYNVLHKSDYLYCKHLVMVKILTAMNRIPTKEVKQPELSQLIKQIQ</sequence>
<dbReference type="OrthoDB" id="337581at2759"/>
<dbReference type="PROSITE" id="PS50966">
    <property type="entry name" value="ZF_SWIM"/>
    <property type="match status" value="1"/>
</dbReference>
<dbReference type="GO" id="GO:0008270">
    <property type="term" value="F:zinc ion binding"/>
    <property type="evidence" value="ECO:0007669"/>
    <property type="project" value="UniProtKB-KW"/>
</dbReference>